<comment type="similarity">
    <text evidence="3">Belongs to the RibF family.</text>
</comment>
<keyword evidence="13" id="KW-0274">FAD</keyword>
<dbReference type="NCBIfam" id="NF004162">
    <property type="entry name" value="PRK05627.1-5"/>
    <property type="match status" value="1"/>
</dbReference>
<organism evidence="17">
    <name type="scientific">marine metagenome</name>
    <dbReference type="NCBI Taxonomy" id="408172"/>
    <lineage>
        <taxon>unclassified sequences</taxon>
        <taxon>metagenomes</taxon>
        <taxon>ecological metagenomes</taxon>
    </lineage>
</organism>
<keyword evidence="8" id="KW-0288">FMN</keyword>
<dbReference type="EC" id="2.7.7.2" evidence="5"/>
<evidence type="ECO:0000256" key="4">
    <source>
        <dbReference type="ARBA" id="ARBA00012105"/>
    </source>
</evidence>
<evidence type="ECO:0000256" key="15">
    <source>
        <dbReference type="ARBA" id="ARBA00023268"/>
    </source>
</evidence>
<dbReference type="EMBL" id="UINC01013577">
    <property type="protein sequence ID" value="SVA58568.1"/>
    <property type="molecule type" value="Genomic_DNA"/>
</dbReference>
<evidence type="ECO:0000256" key="8">
    <source>
        <dbReference type="ARBA" id="ARBA00022643"/>
    </source>
</evidence>
<dbReference type="InterPro" id="IPR014729">
    <property type="entry name" value="Rossmann-like_a/b/a_fold"/>
</dbReference>
<evidence type="ECO:0000256" key="6">
    <source>
        <dbReference type="ARBA" id="ARBA00018483"/>
    </source>
</evidence>
<dbReference type="InterPro" id="IPR004821">
    <property type="entry name" value="Cyt_trans-like"/>
</dbReference>
<evidence type="ECO:0000256" key="1">
    <source>
        <dbReference type="ARBA" id="ARBA00004726"/>
    </source>
</evidence>
<accession>A0A381X1Z1</accession>
<evidence type="ECO:0000256" key="14">
    <source>
        <dbReference type="ARBA" id="ARBA00022840"/>
    </source>
</evidence>
<dbReference type="AlphaFoldDB" id="A0A381X1Z1"/>
<name>A0A381X1Z1_9ZZZZ</name>
<evidence type="ECO:0000259" key="16">
    <source>
        <dbReference type="SMART" id="SM00904"/>
    </source>
</evidence>
<feature type="non-terminal residue" evidence="17">
    <location>
        <position position="1"/>
    </location>
</feature>
<evidence type="ECO:0000313" key="17">
    <source>
        <dbReference type="EMBL" id="SVA58568.1"/>
    </source>
</evidence>
<comment type="pathway">
    <text evidence="1">Cofactor biosynthesis; FAD biosynthesis; FAD from FMN: step 1/1.</text>
</comment>
<sequence>VKVFNNYRLSSEYTKNSILVIGNLDGIHKGHQRIIKSAKDIAKKNNARVGILLFNPHPKKYFDSYKNGFLLTDLTNRFEILKEQKIDYVVVLGFNKSLANMLPKDFCNKILFSGIKMSHVFVGTNFRFGRKRVGDYKFLHSFGKKNGFIVKPIRLIKTPVSISKKTKLKIFSSSNIRKLISKGDIKNANKFLGRPWSISSKVIQGDKRGRTIGIPTANLLLKNYISPKYGVYAVKVEILKGRSKSKIYKGIANYGIRPTFDKKQPILEVHLFNFKLNIYNSSLKVSFIDYIRREKKFSGIEALKKQVKSDISTAIKILR</sequence>
<dbReference type="GO" id="GO:0006747">
    <property type="term" value="P:FAD biosynthetic process"/>
    <property type="evidence" value="ECO:0007669"/>
    <property type="project" value="UniProtKB-UniPathway"/>
</dbReference>
<evidence type="ECO:0000256" key="3">
    <source>
        <dbReference type="ARBA" id="ARBA00010214"/>
    </source>
</evidence>
<dbReference type="NCBIfam" id="TIGR00125">
    <property type="entry name" value="cyt_tran_rel"/>
    <property type="match status" value="1"/>
</dbReference>
<dbReference type="SUPFAM" id="SSF52374">
    <property type="entry name" value="Nucleotidylyl transferase"/>
    <property type="match status" value="1"/>
</dbReference>
<dbReference type="GO" id="GO:0009231">
    <property type="term" value="P:riboflavin biosynthetic process"/>
    <property type="evidence" value="ECO:0007669"/>
    <property type="project" value="InterPro"/>
</dbReference>
<dbReference type="InterPro" id="IPR015864">
    <property type="entry name" value="FAD_synthase"/>
</dbReference>
<dbReference type="PANTHER" id="PTHR22749:SF6">
    <property type="entry name" value="RIBOFLAVIN KINASE"/>
    <property type="match status" value="1"/>
</dbReference>
<dbReference type="Pfam" id="PF06574">
    <property type="entry name" value="FAD_syn"/>
    <property type="match status" value="1"/>
</dbReference>
<dbReference type="Pfam" id="PF01687">
    <property type="entry name" value="Flavokinase"/>
    <property type="match status" value="1"/>
</dbReference>
<dbReference type="InterPro" id="IPR015865">
    <property type="entry name" value="Riboflavin_kinase_bac/euk"/>
</dbReference>
<dbReference type="GO" id="GO:0003919">
    <property type="term" value="F:FMN adenylyltransferase activity"/>
    <property type="evidence" value="ECO:0007669"/>
    <property type="project" value="UniProtKB-EC"/>
</dbReference>
<dbReference type="PIRSF" id="PIRSF004491">
    <property type="entry name" value="FAD_Synth"/>
    <property type="match status" value="1"/>
</dbReference>
<protein>
    <recommendedName>
        <fullName evidence="6">Bifunctional riboflavin kinase/FMN adenylyltransferase</fullName>
        <ecNumber evidence="4">2.7.1.26</ecNumber>
        <ecNumber evidence="5">2.7.7.2</ecNumber>
    </recommendedName>
</protein>
<dbReference type="Gene3D" id="3.40.50.620">
    <property type="entry name" value="HUPs"/>
    <property type="match status" value="1"/>
</dbReference>
<dbReference type="InterPro" id="IPR002606">
    <property type="entry name" value="Riboflavin_kinase_bac"/>
</dbReference>
<dbReference type="NCBIfam" id="NF004160">
    <property type="entry name" value="PRK05627.1-3"/>
    <property type="match status" value="1"/>
</dbReference>
<keyword evidence="15" id="KW-0511">Multifunctional enzyme</keyword>
<dbReference type="UniPathway" id="UPA00276">
    <property type="reaction ID" value="UER00406"/>
</dbReference>
<evidence type="ECO:0000256" key="13">
    <source>
        <dbReference type="ARBA" id="ARBA00022827"/>
    </source>
</evidence>
<dbReference type="FunFam" id="3.40.50.620:FF:000021">
    <property type="entry name" value="Riboflavin biosynthesis protein"/>
    <property type="match status" value="1"/>
</dbReference>
<keyword evidence="10" id="KW-0548">Nucleotidyltransferase</keyword>
<keyword evidence="9" id="KW-0808">Transferase</keyword>
<dbReference type="Gene3D" id="2.40.30.30">
    <property type="entry name" value="Riboflavin kinase-like"/>
    <property type="match status" value="1"/>
</dbReference>
<dbReference type="SUPFAM" id="SSF82114">
    <property type="entry name" value="Riboflavin kinase-like"/>
    <property type="match status" value="1"/>
</dbReference>
<evidence type="ECO:0000256" key="11">
    <source>
        <dbReference type="ARBA" id="ARBA00022741"/>
    </source>
</evidence>
<dbReference type="PANTHER" id="PTHR22749">
    <property type="entry name" value="RIBOFLAVIN KINASE/FMN ADENYLYLTRANSFERASE"/>
    <property type="match status" value="1"/>
</dbReference>
<evidence type="ECO:0000256" key="5">
    <source>
        <dbReference type="ARBA" id="ARBA00012393"/>
    </source>
</evidence>
<keyword evidence="14" id="KW-0067">ATP-binding</keyword>
<proteinExistence type="inferred from homology"/>
<dbReference type="GO" id="GO:0005524">
    <property type="term" value="F:ATP binding"/>
    <property type="evidence" value="ECO:0007669"/>
    <property type="project" value="UniProtKB-KW"/>
</dbReference>
<reference evidence="17" key="1">
    <citation type="submission" date="2018-05" db="EMBL/GenBank/DDBJ databases">
        <authorList>
            <person name="Lanie J.A."/>
            <person name="Ng W.-L."/>
            <person name="Kazmierczak K.M."/>
            <person name="Andrzejewski T.M."/>
            <person name="Davidsen T.M."/>
            <person name="Wayne K.J."/>
            <person name="Tettelin H."/>
            <person name="Glass J.I."/>
            <person name="Rusch D."/>
            <person name="Podicherti R."/>
            <person name="Tsui H.-C.T."/>
            <person name="Winkler M.E."/>
        </authorList>
    </citation>
    <scope>NUCLEOTIDE SEQUENCE</scope>
</reference>
<dbReference type="NCBIfam" id="TIGR00083">
    <property type="entry name" value="ribF"/>
    <property type="match status" value="1"/>
</dbReference>
<dbReference type="CDD" id="cd02064">
    <property type="entry name" value="FAD_synthetase_N"/>
    <property type="match status" value="1"/>
</dbReference>
<dbReference type="EC" id="2.7.1.26" evidence="4"/>
<evidence type="ECO:0000256" key="10">
    <source>
        <dbReference type="ARBA" id="ARBA00022695"/>
    </source>
</evidence>
<evidence type="ECO:0000256" key="7">
    <source>
        <dbReference type="ARBA" id="ARBA00022630"/>
    </source>
</evidence>
<keyword evidence="11" id="KW-0547">Nucleotide-binding</keyword>
<dbReference type="GO" id="GO:0008531">
    <property type="term" value="F:riboflavin kinase activity"/>
    <property type="evidence" value="ECO:0007669"/>
    <property type="project" value="UniProtKB-EC"/>
</dbReference>
<feature type="domain" description="Riboflavin kinase" evidence="16">
    <location>
        <begin position="191"/>
        <end position="319"/>
    </location>
</feature>
<evidence type="ECO:0000256" key="9">
    <source>
        <dbReference type="ARBA" id="ARBA00022679"/>
    </source>
</evidence>
<dbReference type="UniPathway" id="UPA00277">
    <property type="reaction ID" value="UER00407"/>
</dbReference>
<evidence type="ECO:0000256" key="12">
    <source>
        <dbReference type="ARBA" id="ARBA00022777"/>
    </source>
</evidence>
<evidence type="ECO:0000256" key="2">
    <source>
        <dbReference type="ARBA" id="ARBA00005201"/>
    </source>
</evidence>
<dbReference type="GO" id="GO:0009398">
    <property type="term" value="P:FMN biosynthetic process"/>
    <property type="evidence" value="ECO:0007669"/>
    <property type="project" value="UniProtKB-UniPathway"/>
</dbReference>
<gene>
    <name evidence="17" type="ORF">METZ01_LOCUS111422</name>
</gene>
<dbReference type="InterPro" id="IPR023468">
    <property type="entry name" value="Riboflavin_kinase"/>
</dbReference>
<comment type="pathway">
    <text evidence="2">Cofactor biosynthesis; FMN biosynthesis; FMN from riboflavin (ATP route): step 1/1.</text>
</comment>
<keyword evidence="12" id="KW-0418">Kinase</keyword>
<dbReference type="InterPro" id="IPR023465">
    <property type="entry name" value="Riboflavin_kinase_dom_sf"/>
</dbReference>
<dbReference type="SMART" id="SM00904">
    <property type="entry name" value="Flavokinase"/>
    <property type="match status" value="1"/>
</dbReference>
<keyword evidence="7" id="KW-0285">Flavoprotein</keyword>